<dbReference type="EMBL" id="KZ678128">
    <property type="protein sequence ID" value="PSN74804.1"/>
    <property type="molecule type" value="Genomic_DNA"/>
</dbReference>
<evidence type="ECO:0000259" key="1">
    <source>
        <dbReference type="PROSITE" id="PS50181"/>
    </source>
</evidence>
<evidence type="ECO:0000313" key="3">
    <source>
        <dbReference type="Proteomes" id="UP000240883"/>
    </source>
</evidence>
<dbReference type="OrthoDB" id="3939900at2759"/>
<feature type="domain" description="F-box" evidence="1">
    <location>
        <begin position="1"/>
        <end position="41"/>
    </location>
</feature>
<dbReference type="PROSITE" id="PS50181">
    <property type="entry name" value="FBOX"/>
    <property type="match status" value="1"/>
</dbReference>
<accession>A0A2T2PAZ2</accession>
<dbReference type="Proteomes" id="UP000240883">
    <property type="component" value="Unassembled WGS sequence"/>
</dbReference>
<name>A0A2T2PAZ2_CORCC</name>
<proteinExistence type="predicted"/>
<dbReference type="AlphaFoldDB" id="A0A2T2PAZ2"/>
<feature type="non-terminal residue" evidence="2">
    <location>
        <position position="112"/>
    </location>
</feature>
<dbReference type="InterPro" id="IPR001810">
    <property type="entry name" value="F-box_dom"/>
</dbReference>
<keyword evidence="3" id="KW-1185">Reference proteome</keyword>
<gene>
    <name evidence="2" type="ORF">BS50DRAFT_462326</name>
</gene>
<evidence type="ECO:0000313" key="2">
    <source>
        <dbReference type="EMBL" id="PSN74804.1"/>
    </source>
</evidence>
<feature type="non-terminal residue" evidence="2">
    <location>
        <position position="1"/>
    </location>
</feature>
<reference evidence="2 3" key="1">
    <citation type="journal article" date="2018" name="Front. Microbiol.">
        <title>Genome-Wide Analysis of Corynespora cassiicola Leaf Fall Disease Putative Effectors.</title>
        <authorList>
            <person name="Lopez D."/>
            <person name="Ribeiro S."/>
            <person name="Label P."/>
            <person name="Fumanal B."/>
            <person name="Venisse J.S."/>
            <person name="Kohler A."/>
            <person name="de Oliveira R.R."/>
            <person name="Labutti K."/>
            <person name="Lipzen A."/>
            <person name="Lail K."/>
            <person name="Bauer D."/>
            <person name="Ohm R.A."/>
            <person name="Barry K.W."/>
            <person name="Spatafora J."/>
            <person name="Grigoriev I.V."/>
            <person name="Martin F.M."/>
            <person name="Pujade-Renaud V."/>
        </authorList>
    </citation>
    <scope>NUCLEOTIDE SEQUENCE [LARGE SCALE GENOMIC DNA]</scope>
    <source>
        <strain evidence="2 3">Philippines</strain>
    </source>
</reference>
<organism evidence="2 3">
    <name type="scientific">Corynespora cassiicola Philippines</name>
    <dbReference type="NCBI Taxonomy" id="1448308"/>
    <lineage>
        <taxon>Eukaryota</taxon>
        <taxon>Fungi</taxon>
        <taxon>Dikarya</taxon>
        <taxon>Ascomycota</taxon>
        <taxon>Pezizomycotina</taxon>
        <taxon>Dothideomycetes</taxon>
        <taxon>Pleosporomycetidae</taxon>
        <taxon>Pleosporales</taxon>
        <taxon>Corynesporascaceae</taxon>
        <taxon>Corynespora</taxon>
    </lineage>
</organism>
<sequence length="112" mass="12915">LPPELIFEICNHLPPDGVLSLKLSHRVMYATIDLDRYFKNVTLSECSRMAINTYLSKPDPVHPRFRCMACKNIYDSDMFQSKKSRLCIPPSPVDGIPRDEVIELPPRVCSWH</sequence>
<protein>
    <recommendedName>
        <fullName evidence="1">F-box domain-containing protein</fullName>
    </recommendedName>
</protein>